<dbReference type="EMBL" id="JAOXLN010000001">
    <property type="protein sequence ID" value="MDZ5083996.1"/>
    <property type="molecule type" value="Genomic_DNA"/>
</dbReference>
<gene>
    <name evidence="1" type="ORF">OHX15_01215</name>
</gene>
<evidence type="ECO:0000313" key="1">
    <source>
        <dbReference type="EMBL" id="MDZ5083996.1"/>
    </source>
</evidence>
<keyword evidence="2" id="KW-1185">Reference proteome</keyword>
<protein>
    <submittedName>
        <fullName evidence="1">Uncharacterized protein</fullName>
    </submittedName>
</protein>
<name>A0ACC6MAP0_MYCPF</name>
<reference evidence="1 2" key="1">
    <citation type="journal article" date="2021" name="Chemosphere">
        <title>Bioballs carrying a syntrophic Rhodococcus and Mycolicibacterium consortium for simultaneous sorption and biodegradation of fuel oil in contaminated freshwater.</title>
        <authorList>
            <person name="Naloka K."/>
            <person name="Polrit D."/>
            <person name="Muangchinda C."/>
            <person name="Thoetkiattikul H."/>
            <person name="Pinyakong O."/>
        </authorList>
    </citation>
    <scope>NUCLEOTIDE SEQUENCE [LARGE SCALE GENOMIC DNA]</scope>
    <source>
        <strain evidence="1 2">J101</strain>
    </source>
</reference>
<evidence type="ECO:0000313" key="2">
    <source>
        <dbReference type="Proteomes" id="UP001289645"/>
    </source>
</evidence>
<sequence length="44" mass="4704">MVATGDVRDLTAGKQNRIADPRGGMGPKDFYSDTVSNVAPLPER</sequence>
<comment type="caution">
    <text evidence="1">The sequence shown here is derived from an EMBL/GenBank/DDBJ whole genome shotgun (WGS) entry which is preliminary data.</text>
</comment>
<organism evidence="1 2">
    <name type="scientific">Mycolicibacterium parafortuitum</name>
    <name type="common">Mycobacterium parafortuitum</name>
    <dbReference type="NCBI Taxonomy" id="39692"/>
    <lineage>
        <taxon>Bacteria</taxon>
        <taxon>Bacillati</taxon>
        <taxon>Actinomycetota</taxon>
        <taxon>Actinomycetes</taxon>
        <taxon>Mycobacteriales</taxon>
        <taxon>Mycobacteriaceae</taxon>
        <taxon>Mycolicibacterium</taxon>
    </lineage>
</organism>
<accession>A0ACC6MAP0</accession>
<dbReference type="Proteomes" id="UP001289645">
    <property type="component" value="Unassembled WGS sequence"/>
</dbReference>
<proteinExistence type="predicted"/>